<name>A0A059VAY7_9CAUD</name>
<dbReference type="KEGG" id="vg:60335517"/>
<dbReference type="RefSeq" id="YP_009963929.1">
    <property type="nucleotide sequence ID" value="NC_051724.1"/>
</dbReference>
<dbReference type="Proteomes" id="UP000221944">
    <property type="component" value="Segment"/>
</dbReference>
<dbReference type="EMBL" id="KJ567041">
    <property type="protein sequence ID" value="AHZ95466.1"/>
    <property type="molecule type" value="Genomic_DNA"/>
</dbReference>
<organism evidence="1 2">
    <name type="scientific">Mycobacterium phage Zapner</name>
    <dbReference type="NCBI Taxonomy" id="1486474"/>
    <lineage>
        <taxon>Viruses</taxon>
        <taxon>Duplodnaviria</taxon>
        <taxon>Heunggongvirae</taxon>
        <taxon>Uroviricota</taxon>
        <taxon>Caudoviricetes</taxon>
        <taxon>Gracegardnervirinae</taxon>
        <taxon>Avanivirus</taxon>
        <taxon>Avanivirus zapner</taxon>
    </lineage>
</organism>
<sequence>MIVVHTHEELAECEGATRFSTDEHNNLCIWGGSKTDQLLGVFHAGHWVKVVVEDDDQG</sequence>
<keyword evidence="2" id="KW-1185">Reference proteome</keyword>
<proteinExistence type="predicted"/>
<dbReference type="GeneID" id="60335517"/>
<reference evidence="1 2" key="1">
    <citation type="submission" date="2014-03" db="EMBL/GenBank/DDBJ databases">
        <authorList>
            <person name="Kramer Z.J."/>
            <person name="Fasoranti T.O."/>
            <person name="Abrahim M.R."/>
            <person name="Adkins N.L."/>
            <person name="Burke K.A."/>
            <person name="Churilla B.M."/>
            <person name="Cohen K.L."/>
            <person name="Colicchio M.A."/>
            <person name="Genkil J.S."/>
            <person name="Prout A.K."/>
            <person name="Schafer C.E."/>
            <person name="Schwarz A.G."/>
            <person name="Tish M."/>
            <person name="Vispute N."/>
            <person name="Wilkes K.E."/>
            <person name="Williams C.R."/>
            <person name="Xiao X."/>
            <person name="Yoder B.A."/>
            <person name="Yu V.J."/>
            <person name="Lapin J.S."/>
            <person name="Ott C.T."/>
            <person name="Walburn T.D."/>
            <person name="Bradley K.W."/>
            <person name="Clarke D.Q."/>
            <person name="Lewis M.F."/>
            <person name="Barker L.P."/>
            <person name="Bailey C."/>
            <person name="Asai D.J."/>
            <person name="Bowman C.A."/>
            <person name="Russell D.A."/>
            <person name="Pope W.H."/>
            <person name="Jacobs-Sera D."/>
            <person name="Hendrix R.W."/>
            <person name="Hatfull G.F."/>
        </authorList>
    </citation>
    <scope>NUCLEOTIDE SEQUENCE [LARGE SCALE GENOMIC DNA]</scope>
</reference>
<evidence type="ECO:0000313" key="2">
    <source>
        <dbReference type="Proteomes" id="UP000221944"/>
    </source>
</evidence>
<accession>A0A059VAY7</accession>
<protein>
    <submittedName>
        <fullName evidence="1">Uncharacterized protein</fullName>
    </submittedName>
</protein>
<gene>
    <name evidence="1" type="primary">12</name>
    <name evidence="1" type="ORF">PBI_ZAPNER_12</name>
</gene>
<evidence type="ECO:0000313" key="1">
    <source>
        <dbReference type="EMBL" id="AHZ95466.1"/>
    </source>
</evidence>